<feature type="compositionally biased region" description="Gly residues" evidence="1">
    <location>
        <begin position="198"/>
        <end position="216"/>
    </location>
</feature>
<feature type="region of interest" description="Disordered" evidence="1">
    <location>
        <begin position="270"/>
        <end position="293"/>
    </location>
</feature>
<dbReference type="AlphaFoldDB" id="A0A0D2LBI5"/>
<dbReference type="RefSeq" id="XP_013903098.1">
    <property type="nucleotide sequence ID" value="XM_014047644.1"/>
</dbReference>
<protein>
    <submittedName>
        <fullName evidence="3">Uncharacterized protein</fullName>
    </submittedName>
</protein>
<dbReference type="GeneID" id="25736758"/>
<evidence type="ECO:0000256" key="2">
    <source>
        <dbReference type="SAM" id="SignalP"/>
    </source>
</evidence>
<proteinExistence type="predicted"/>
<dbReference type="Proteomes" id="UP000054498">
    <property type="component" value="Unassembled WGS sequence"/>
</dbReference>
<feature type="chain" id="PRO_5002263684" evidence="2">
    <location>
        <begin position="23"/>
        <end position="293"/>
    </location>
</feature>
<feature type="region of interest" description="Disordered" evidence="1">
    <location>
        <begin position="188"/>
        <end position="226"/>
    </location>
</feature>
<evidence type="ECO:0000256" key="1">
    <source>
        <dbReference type="SAM" id="MobiDB-lite"/>
    </source>
</evidence>
<keyword evidence="2" id="KW-0732">Signal</keyword>
<dbReference type="OrthoDB" id="558395at2759"/>
<organism evidence="3 4">
    <name type="scientific">Monoraphidium neglectum</name>
    <dbReference type="NCBI Taxonomy" id="145388"/>
    <lineage>
        <taxon>Eukaryota</taxon>
        <taxon>Viridiplantae</taxon>
        <taxon>Chlorophyta</taxon>
        <taxon>core chlorophytes</taxon>
        <taxon>Chlorophyceae</taxon>
        <taxon>CS clade</taxon>
        <taxon>Sphaeropleales</taxon>
        <taxon>Selenastraceae</taxon>
        <taxon>Monoraphidium</taxon>
    </lineage>
</organism>
<gene>
    <name evidence="3" type="ORF">MNEG_3880</name>
</gene>
<name>A0A0D2LBI5_9CHLO</name>
<accession>A0A0D2LBI5</accession>
<dbReference type="EMBL" id="KK100729">
    <property type="protein sequence ID" value="KIZ04079.1"/>
    <property type="molecule type" value="Genomic_DNA"/>
</dbReference>
<evidence type="ECO:0000313" key="3">
    <source>
        <dbReference type="EMBL" id="KIZ04079.1"/>
    </source>
</evidence>
<evidence type="ECO:0000313" key="4">
    <source>
        <dbReference type="Proteomes" id="UP000054498"/>
    </source>
</evidence>
<dbReference type="KEGG" id="mng:MNEG_3880"/>
<feature type="signal peptide" evidence="2">
    <location>
        <begin position="1"/>
        <end position="22"/>
    </location>
</feature>
<sequence length="293" mass="27816">MQGMQRLLLVLVLLAVTGGSDAARLLRQIVQSEVVRQNPAYAPTLATTVGSNGGQAAALANPNSAGVFVQSGRVTSAGSLLPGPTGRVATGGAGNGGALQSGLGELPIVSTGNIAAASTYGSGGAAVAVAAPSAYYVGGGSRATAIGDATGLYGGSLAASNSDASERLGGGPYQGQFSSAVAGQVTSNGLDRADSIGGRRGGGGGGSGGRRGGGSRGSDSSSYGGFGDSGFGGQTSFAGAQTFDAVAYGVSGTGGPVAVAAAGEALAVSQAGSSGWAGNAMPARLNVEKDRNP</sequence>
<reference evidence="3 4" key="1">
    <citation type="journal article" date="2013" name="BMC Genomics">
        <title>Reconstruction of the lipid metabolism for the microalga Monoraphidium neglectum from its genome sequence reveals characteristics suitable for biofuel production.</title>
        <authorList>
            <person name="Bogen C."/>
            <person name="Al-Dilaimi A."/>
            <person name="Albersmeier A."/>
            <person name="Wichmann J."/>
            <person name="Grundmann M."/>
            <person name="Rupp O."/>
            <person name="Lauersen K.J."/>
            <person name="Blifernez-Klassen O."/>
            <person name="Kalinowski J."/>
            <person name="Goesmann A."/>
            <person name="Mussgnug J.H."/>
            <person name="Kruse O."/>
        </authorList>
    </citation>
    <scope>NUCLEOTIDE SEQUENCE [LARGE SCALE GENOMIC DNA]</scope>
    <source>
        <strain evidence="3 4">SAG 48.87</strain>
    </source>
</reference>
<keyword evidence="4" id="KW-1185">Reference proteome</keyword>